<gene>
    <name evidence="8" type="ORF">H9S92_00870</name>
</gene>
<dbReference type="Pfam" id="PF07494">
    <property type="entry name" value="Reg_prop"/>
    <property type="match status" value="2"/>
</dbReference>
<comment type="caution">
    <text evidence="8">The sequence shown here is derived from an EMBL/GenBank/DDBJ whole genome shotgun (WGS) entry which is preliminary data.</text>
</comment>
<dbReference type="Gene3D" id="2.60.40.10">
    <property type="entry name" value="Immunoglobulins"/>
    <property type="match status" value="1"/>
</dbReference>
<dbReference type="Pfam" id="PF07495">
    <property type="entry name" value="Y_Y_Y"/>
    <property type="match status" value="1"/>
</dbReference>
<dbReference type="InterPro" id="IPR013783">
    <property type="entry name" value="Ig-like_fold"/>
</dbReference>
<keyword evidence="9" id="KW-1185">Reference proteome</keyword>
<dbReference type="GO" id="GO:0000155">
    <property type="term" value="F:phosphorelay sensor kinase activity"/>
    <property type="evidence" value="ECO:0007669"/>
    <property type="project" value="InterPro"/>
</dbReference>
<evidence type="ECO:0000256" key="3">
    <source>
        <dbReference type="ARBA" id="ARBA00023012"/>
    </source>
</evidence>
<dbReference type="InterPro" id="IPR050482">
    <property type="entry name" value="Sensor_HK_TwoCompSys"/>
</dbReference>
<feature type="domain" description="Histidine kinase/HSP90-like ATPase" evidence="5">
    <location>
        <begin position="953"/>
        <end position="1042"/>
    </location>
</feature>
<keyword evidence="1" id="KW-0808">Transferase</keyword>
<dbReference type="RefSeq" id="WP_187464840.1">
    <property type="nucleotide sequence ID" value="NZ_JACSIT010000034.1"/>
</dbReference>
<dbReference type="SUPFAM" id="SSF63829">
    <property type="entry name" value="Calcium-dependent phosphotriesterase"/>
    <property type="match status" value="3"/>
</dbReference>
<dbReference type="InterPro" id="IPR011712">
    <property type="entry name" value="Sig_transdc_His_kin_sub3_dim/P"/>
</dbReference>
<evidence type="ECO:0000256" key="2">
    <source>
        <dbReference type="ARBA" id="ARBA00022777"/>
    </source>
</evidence>
<protein>
    <recommendedName>
        <fullName evidence="10">Histidine kinase/HSP90-like ATPase domain-containing protein</fullName>
    </recommendedName>
</protein>
<evidence type="ECO:0000313" key="9">
    <source>
        <dbReference type="Proteomes" id="UP000650081"/>
    </source>
</evidence>
<dbReference type="Pfam" id="PF02518">
    <property type="entry name" value="HATPase_c"/>
    <property type="match status" value="1"/>
</dbReference>
<feature type="transmembrane region" description="Helical" evidence="4">
    <location>
        <begin position="801"/>
        <end position="819"/>
    </location>
</feature>
<evidence type="ECO:0000259" key="7">
    <source>
        <dbReference type="Pfam" id="PF07730"/>
    </source>
</evidence>
<evidence type="ECO:0000313" key="8">
    <source>
        <dbReference type="EMBL" id="MBC6992703.1"/>
    </source>
</evidence>
<evidence type="ECO:0008006" key="10">
    <source>
        <dbReference type="Google" id="ProtNLM"/>
    </source>
</evidence>
<keyword evidence="4" id="KW-1133">Transmembrane helix</keyword>
<feature type="domain" description="Two component regulator three Y" evidence="6">
    <location>
        <begin position="739"/>
        <end position="791"/>
    </location>
</feature>
<dbReference type="InterPro" id="IPR011123">
    <property type="entry name" value="Y_Y_Y"/>
</dbReference>
<evidence type="ECO:0000256" key="1">
    <source>
        <dbReference type="ARBA" id="ARBA00022679"/>
    </source>
</evidence>
<dbReference type="AlphaFoldDB" id="A0A923PK64"/>
<reference evidence="8" key="1">
    <citation type="submission" date="2020-08" db="EMBL/GenBank/DDBJ databases">
        <title>Lewinella bacteria from marine environments.</title>
        <authorList>
            <person name="Zhong Y."/>
        </authorList>
    </citation>
    <scope>NUCLEOTIDE SEQUENCE</scope>
    <source>
        <strain evidence="8">KCTC 42187</strain>
    </source>
</reference>
<keyword evidence="4" id="KW-0812">Transmembrane</keyword>
<keyword evidence="3" id="KW-0902">Two-component regulatory system</keyword>
<evidence type="ECO:0000259" key="6">
    <source>
        <dbReference type="Pfam" id="PF07495"/>
    </source>
</evidence>
<dbReference type="GO" id="GO:0016020">
    <property type="term" value="C:membrane"/>
    <property type="evidence" value="ECO:0007669"/>
    <property type="project" value="InterPro"/>
</dbReference>
<evidence type="ECO:0000259" key="5">
    <source>
        <dbReference type="Pfam" id="PF02518"/>
    </source>
</evidence>
<dbReference type="GO" id="GO:0046983">
    <property type="term" value="F:protein dimerization activity"/>
    <property type="evidence" value="ECO:0007669"/>
    <property type="project" value="InterPro"/>
</dbReference>
<dbReference type="InterPro" id="IPR003594">
    <property type="entry name" value="HATPase_dom"/>
</dbReference>
<dbReference type="Pfam" id="PF07730">
    <property type="entry name" value="HisKA_3"/>
    <property type="match status" value="1"/>
</dbReference>
<dbReference type="InterPro" id="IPR011110">
    <property type="entry name" value="Reg_prop"/>
</dbReference>
<dbReference type="Proteomes" id="UP000650081">
    <property type="component" value="Unassembled WGS sequence"/>
</dbReference>
<sequence length="1052" mass="116992">MRLFLSLLLYCTLPGTAEGQPRIFHYPEGHDLAYGTVQDLLVGSDGYLWVGGQTSLRRYDGSTTENFGHRREVPGSLSNDYVQVLYEDPYARLWIGHQRGLSWHNPSDESFRNFRPPISPGTDASAGLIVYRLLAQGRDSLWVASGGGLLLFDVGTETFRTDSLLLRRQRALGIGAIRDLARRTDGQLLLAGDFGLASLHPSSGGLQLLLKEQCYGVAQTANGDLVVARAGALERYRPHGSGLVLLGNVPLPASTGERLLPIRLLGTGGDVFYLGSTNGLFRVDWQDVLQPRLHHYFHDPGDPNSLAHNSVFSLAIAPADILLIGTRKGIDRISLRKSPIRIVQRQPGVVDLCHNLTKGSAYDPVHHLLLLGTEQGLSILDLRTGNVRCYTPETLPGLRKHYIFNVDPGPRPGTFWVGYRQGGGNLLVLDDPAAPHFEALDLSPYSLDGEALYQTAQDPTGTQWLATSNGLYAWQPSSGNTRAYLPDAADSSALSSASLFSVLYDRRGRLWVGTRNAGLCLRRMMDGKEGFQCFRYDETDPGSLPSDMILHLFEDRRGRIWVSNPEALAVYQEDGTFRSFGLADGLPYALCYGVFEDMQGRLWGSFGGNFTQFALSDDGRFSVQNVVTRHDGLAGQSNAQYGWTVLPDGQLALSQRDGLNLFHPDSLLREDHFPPVILTGFELFDHVIGTSISQDPSAPPVVLPDDINRLEEIRLPPGQNFISLSFSAPEFRPHHSTYFAYRMRGIQEEWTDTDGRNYLSFPHLPPGTYTLELRTGDAQERYSDQIRRLKIYLAAPWYQRWWALALFALAGGAVLGATFRMRERQRRRVEAARMAERENFRRRSARDFHDEAGNHLSRVSLLTALAARQVAASEGARPQVQGLLEDISSNVQVVREGMRDFIWALDPDNDNAYELALRLKRFGQDLFAHHPATFISSAISPELEAISLRPDQRRHLILLFKEAMHNTFKHAARATEAQLSFGGAAGQLRLEWQDNGPGFDPGLHSEGNGLRNMRERAEKIAARLEMLRLPAGGCRIRVELALKSDRPAAGRE</sequence>
<name>A0A923PK64_9BACT</name>
<evidence type="ECO:0000256" key="4">
    <source>
        <dbReference type="SAM" id="Phobius"/>
    </source>
</evidence>
<dbReference type="Gene3D" id="3.30.565.10">
    <property type="entry name" value="Histidine kinase-like ATPase, C-terminal domain"/>
    <property type="match status" value="1"/>
</dbReference>
<dbReference type="PANTHER" id="PTHR24421">
    <property type="entry name" value="NITRATE/NITRITE SENSOR PROTEIN NARX-RELATED"/>
    <property type="match status" value="1"/>
</dbReference>
<dbReference type="InterPro" id="IPR036890">
    <property type="entry name" value="HATPase_C_sf"/>
</dbReference>
<proteinExistence type="predicted"/>
<dbReference type="Gene3D" id="1.20.5.1930">
    <property type="match status" value="1"/>
</dbReference>
<accession>A0A923PK64</accession>
<keyword evidence="2" id="KW-0418">Kinase</keyword>
<dbReference type="SUPFAM" id="SSF55874">
    <property type="entry name" value="ATPase domain of HSP90 chaperone/DNA topoisomerase II/histidine kinase"/>
    <property type="match status" value="1"/>
</dbReference>
<dbReference type="InterPro" id="IPR015943">
    <property type="entry name" value="WD40/YVTN_repeat-like_dom_sf"/>
</dbReference>
<dbReference type="EMBL" id="JACSIT010000034">
    <property type="protein sequence ID" value="MBC6992703.1"/>
    <property type="molecule type" value="Genomic_DNA"/>
</dbReference>
<dbReference type="CDD" id="cd16917">
    <property type="entry name" value="HATPase_UhpB-NarQ-NarX-like"/>
    <property type="match status" value="1"/>
</dbReference>
<keyword evidence="4" id="KW-0472">Membrane</keyword>
<dbReference type="Gene3D" id="2.130.10.10">
    <property type="entry name" value="YVTN repeat-like/Quinoprotein amine dehydrogenase"/>
    <property type="match status" value="3"/>
</dbReference>
<organism evidence="8 9">
    <name type="scientific">Neolewinella lacunae</name>
    <dbReference type="NCBI Taxonomy" id="1517758"/>
    <lineage>
        <taxon>Bacteria</taxon>
        <taxon>Pseudomonadati</taxon>
        <taxon>Bacteroidota</taxon>
        <taxon>Saprospiria</taxon>
        <taxon>Saprospirales</taxon>
        <taxon>Lewinellaceae</taxon>
        <taxon>Neolewinella</taxon>
    </lineage>
</organism>
<feature type="domain" description="Signal transduction histidine kinase subgroup 3 dimerisation and phosphoacceptor" evidence="7">
    <location>
        <begin position="841"/>
        <end position="907"/>
    </location>
</feature>